<evidence type="ECO:0000313" key="2">
    <source>
        <dbReference type="Proteomes" id="UP000190890"/>
    </source>
</evidence>
<comment type="caution">
    <text evidence="1">The sequence shown here is derived from an EMBL/GenBank/DDBJ whole genome shotgun (WGS) entry which is preliminary data.</text>
</comment>
<accession>A0A1S8TWN0</accession>
<name>A0A1S8TWN0_9CLOT</name>
<organism evidence="1 2">
    <name type="scientific">Clostridium puniceum</name>
    <dbReference type="NCBI Taxonomy" id="29367"/>
    <lineage>
        <taxon>Bacteria</taxon>
        <taxon>Bacillati</taxon>
        <taxon>Bacillota</taxon>
        <taxon>Clostridia</taxon>
        <taxon>Eubacteriales</taxon>
        <taxon>Clostridiaceae</taxon>
        <taxon>Clostridium</taxon>
    </lineage>
</organism>
<proteinExistence type="predicted"/>
<dbReference type="Proteomes" id="UP000190890">
    <property type="component" value="Unassembled WGS sequence"/>
</dbReference>
<dbReference type="RefSeq" id="WP_077845942.1">
    <property type="nucleotide sequence ID" value="NZ_LZZM01000035.1"/>
</dbReference>
<evidence type="ECO:0000313" key="1">
    <source>
        <dbReference type="EMBL" id="OOM82002.1"/>
    </source>
</evidence>
<dbReference type="STRING" id="29367.CLPUN_06470"/>
<evidence type="ECO:0008006" key="3">
    <source>
        <dbReference type="Google" id="ProtNLM"/>
    </source>
</evidence>
<dbReference type="EMBL" id="LZZM01000035">
    <property type="protein sequence ID" value="OOM82002.1"/>
    <property type="molecule type" value="Genomic_DNA"/>
</dbReference>
<reference evidence="1 2" key="1">
    <citation type="submission" date="2016-05" db="EMBL/GenBank/DDBJ databases">
        <title>Microbial solvent formation.</title>
        <authorList>
            <person name="Poehlein A."/>
            <person name="Montoya Solano J.D."/>
            <person name="Flitsch S."/>
            <person name="Krabben P."/>
            <person name="Duerre P."/>
            <person name="Daniel R."/>
        </authorList>
    </citation>
    <scope>NUCLEOTIDE SEQUENCE [LARGE SCALE GENOMIC DNA]</scope>
    <source>
        <strain evidence="1 2">DSM 2619</strain>
    </source>
</reference>
<dbReference type="AlphaFoldDB" id="A0A1S8TWN0"/>
<sequence>MIKVVNPFNKNMKEVYTSANSCDCACSVGEHATNYSGTRSSGKTGTVCSCGYGTTNMHYNYAL</sequence>
<gene>
    <name evidence="1" type="ORF">CLPUN_06470</name>
</gene>
<keyword evidence="2" id="KW-1185">Reference proteome</keyword>
<protein>
    <recommendedName>
        <fullName evidence="3">Bacteriocin</fullName>
    </recommendedName>
</protein>